<evidence type="ECO:0000313" key="3">
    <source>
        <dbReference type="Proteomes" id="UP000559626"/>
    </source>
</evidence>
<feature type="signal peptide" evidence="1">
    <location>
        <begin position="1"/>
        <end position="20"/>
    </location>
</feature>
<protein>
    <submittedName>
        <fullName evidence="2">Uncharacterized protein</fullName>
    </submittedName>
</protein>
<dbReference type="AlphaFoldDB" id="A0A7Y0FL79"/>
<proteinExistence type="predicted"/>
<keyword evidence="1" id="KW-0732">Signal</keyword>
<keyword evidence="3" id="KW-1185">Reference proteome</keyword>
<evidence type="ECO:0000313" key="2">
    <source>
        <dbReference type="EMBL" id="NML64109.1"/>
    </source>
</evidence>
<name>A0A7Y0FL79_9BACT</name>
<comment type="caution">
    <text evidence="2">The sequence shown here is derived from an EMBL/GenBank/DDBJ whole genome shotgun (WGS) entry which is preliminary data.</text>
</comment>
<dbReference type="Proteomes" id="UP000559626">
    <property type="component" value="Unassembled WGS sequence"/>
</dbReference>
<gene>
    <name evidence="2" type="ORF">HHL22_02720</name>
</gene>
<accession>A0A7Y0FL79</accession>
<dbReference type="EMBL" id="JABBGH010000001">
    <property type="protein sequence ID" value="NML64109.1"/>
    <property type="molecule type" value="Genomic_DNA"/>
</dbReference>
<evidence type="ECO:0000256" key="1">
    <source>
        <dbReference type="SAM" id="SignalP"/>
    </source>
</evidence>
<sequence length="248" mass="27753">MTKLVLALLFMAWLRQPAYGQRPDTPAAYLSRMQPIVESESLGSRLAQRLDSLQAACIPSRSYANVLFNRAIDVGFTQRRLEVSLNFYRFQVDLLCRNDTIFSRTIASQDDAQCAYRWYNQAVIGQFLRQRNQLYKVEKTANELLAELATPSTYAFNCGDGAPPTAEGVAIERLVAKHKTAPLLAMLTSFNCETQAFGVAGLQRLQQRGYRLSPATQELIAHVVNRNAELVTCSGCLSGLIEKIYPLH</sequence>
<feature type="chain" id="PRO_5031384515" evidence="1">
    <location>
        <begin position="21"/>
        <end position="248"/>
    </location>
</feature>
<dbReference type="RefSeq" id="WP_169529433.1">
    <property type="nucleotide sequence ID" value="NZ_JABBGH010000001.1"/>
</dbReference>
<organism evidence="2 3">
    <name type="scientific">Hymenobacter polaris</name>
    <dbReference type="NCBI Taxonomy" id="2682546"/>
    <lineage>
        <taxon>Bacteria</taxon>
        <taxon>Pseudomonadati</taxon>
        <taxon>Bacteroidota</taxon>
        <taxon>Cytophagia</taxon>
        <taxon>Cytophagales</taxon>
        <taxon>Hymenobacteraceae</taxon>
        <taxon>Hymenobacter</taxon>
    </lineage>
</organism>
<reference evidence="2 3" key="1">
    <citation type="submission" date="2020-04" db="EMBL/GenBank/DDBJ databases">
        <title>Hymenobacter polaris sp. nov., isolated from Arctic soil.</title>
        <authorList>
            <person name="Dahal R.H."/>
        </authorList>
    </citation>
    <scope>NUCLEOTIDE SEQUENCE [LARGE SCALE GENOMIC DNA]</scope>
    <source>
        <strain evidence="2 3">RP-2-7</strain>
    </source>
</reference>